<dbReference type="Proteomes" id="UP001531129">
    <property type="component" value="Unassembled WGS sequence"/>
</dbReference>
<evidence type="ECO:0000313" key="2">
    <source>
        <dbReference type="EMBL" id="MEI1249246.1"/>
    </source>
</evidence>
<keyword evidence="1" id="KW-1133">Transmembrane helix</keyword>
<dbReference type="PANTHER" id="PTHR37304">
    <property type="entry name" value="MEMBRANE PROTEIN-RELATED"/>
    <property type="match status" value="1"/>
</dbReference>
<dbReference type="RefSeq" id="WP_335913019.1">
    <property type="nucleotide sequence ID" value="NZ_JBAMYB010000007.1"/>
</dbReference>
<keyword evidence="3" id="KW-1185">Reference proteome</keyword>
<sequence length="79" mass="8441">MRALNLITLLLIIIGGLNWLLVGLFQFDLVAAIFGGPGAILSRIVYALVGLSALWQLVPFSRAMSAGETAAESNFGNRH</sequence>
<dbReference type="Pfam" id="PF04070">
    <property type="entry name" value="DUF378"/>
    <property type="match status" value="1"/>
</dbReference>
<name>A0ABU8CL72_9HYPH</name>
<gene>
    <name evidence="2" type="ORF">V8Q02_14765</name>
</gene>
<feature type="transmembrane region" description="Helical" evidence="1">
    <location>
        <begin position="40"/>
        <end position="58"/>
    </location>
</feature>
<comment type="caution">
    <text evidence="2">The sequence shown here is derived from an EMBL/GenBank/DDBJ whole genome shotgun (WGS) entry which is preliminary data.</text>
</comment>
<keyword evidence="1" id="KW-0472">Membrane</keyword>
<evidence type="ECO:0000313" key="3">
    <source>
        <dbReference type="Proteomes" id="UP001531129"/>
    </source>
</evidence>
<proteinExistence type="predicted"/>
<dbReference type="PANTHER" id="PTHR37304:SF1">
    <property type="entry name" value="MEMBRANE PROTEIN"/>
    <property type="match status" value="1"/>
</dbReference>
<organism evidence="2 3">
    <name type="scientific">Rhizobium aouanii</name>
    <dbReference type="NCBI Taxonomy" id="3118145"/>
    <lineage>
        <taxon>Bacteria</taxon>
        <taxon>Pseudomonadati</taxon>
        <taxon>Pseudomonadota</taxon>
        <taxon>Alphaproteobacteria</taxon>
        <taxon>Hyphomicrobiales</taxon>
        <taxon>Rhizobiaceae</taxon>
        <taxon>Rhizobium/Agrobacterium group</taxon>
        <taxon>Rhizobium</taxon>
    </lineage>
</organism>
<accession>A0ABU8CL72</accession>
<reference evidence="2 3" key="1">
    <citation type="submission" date="2024-01" db="EMBL/GenBank/DDBJ databases">
        <title>Draft genome sequences of three bacterial strains isolated from Acacia saligna represent a potential new species within the genus Rhizobium.</title>
        <authorList>
            <person name="Tambong J.T."/>
            <person name="Mnasri B."/>
        </authorList>
    </citation>
    <scope>NUCLEOTIDE SEQUENCE [LARGE SCALE GENOMIC DNA]</scope>
    <source>
        <strain evidence="2 3">1AS12I</strain>
    </source>
</reference>
<keyword evidence="1" id="KW-0812">Transmembrane</keyword>
<dbReference type="EMBL" id="JBAMYC010000007">
    <property type="protein sequence ID" value="MEI1249246.1"/>
    <property type="molecule type" value="Genomic_DNA"/>
</dbReference>
<feature type="transmembrane region" description="Helical" evidence="1">
    <location>
        <begin position="7"/>
        <end position="34"/>
    </location>
</feature>
<evidence type="ECO:0000256" key="1">
    <source>
        <dbReference type="SAM" id="Phobius"/>
    </source>
</evidence>
<dbReference type="InterPro" id="IPR007211">
    <property type="entry name" value="DUF378"/>
</dbReference>
<protein>
    <submittedName>
        <fullName evidence="2">DUF378 domain-containing protein</fullName>
    </submittedName>
</protein>